<feature type="region of interest" description="Disordered" evidence="1">
    <location>
        <begin position="86"/>
        <end position="124"/>
    </location>
</feature>
<accession>A0AAV7QR76</accession>
<comment type="caution">
    <text evidence="2">The sequence shown here is derived from an EMBL/GenBank/DDBJ whole genome shotgun (WGS) entry which is preliminary data.</text>
</comment>
<reference evidence="2" key="1">
    <citation type="journal article" date="2022" name="bioRxiv">
        <title>Sequencing and chromosome-scale assembly of the giantPleurodeles waltlgenome.</title>
        <authorList>
            <person name="Brown T."/>
            <person name="Elewa A."/>
            <person name="Iarovenko S."/>
            <person name="Subramanian E."/>
            <person name="Araus A.J."/>
            <person name="Petzold A."/>
            <person name="Susuki M."/>
            <person name="Suzuki K.-i.T."/>
            <person name="Hayashi T."/>
            <person name="Toyoda A."/>
            <person name="Oliveira C."/>
            <person name="Osipova E."/>
            <person name="Leigh N.D."/>
            <person name="Simon A."/>
            <person name="Yun M.H."/>
        </authorList>
    </citation>
    <scope>NUCLEOTIDE SEQUENCE</scope>
    <source>
        <strain evidence="2">20211129_DDA</strain>
        <tissue evidence="2">Liver</tissue>
    </source>
</reference>
<gene>
    <name evidence="2" type="ORF">NDU88_009319</name>
</gene>
<evidence type="ECO:0000313" key="2">
    <source>
        <dbReference type="EMBL" id="KAJ1143007.1"/>
    </source>
</evidence>
<name>A0AAV7QR76_PLEWA</name>
<sequence length="124" mass="13552">MTNTYRRVATFAGDTAGKRSYLFLGAVGLGGRIFIGKKRKKLACHPTLASPRVLSSPNLEEVIQEHRKALQLAVDFHDLLLHYKAGEDGSKSSGEKDSLTSDIIPPNPDEMPAVTPQTSDNILY</sequence>
<evidence type="ECO:0000313" key="3">
    <source>
        <dbReference type="Proteomes" id="UP001066276"/>
    </source>
</evidence>
<feature type="compositionally biased region" description="Polar residues" evidence="1">
    <location>
        <begin position="115"/>
        <end position="124"/>
    </location>
</feature>
<dbReference type="EMBL" id="JANPWB010000010">
    <property type="protein sequence ID" value="KAJ1143007.1"/>
    <property type="molecule type" value="Genomic_DNA"/>
</dbReference>
<dbReference type="Proteomes" id="UP001066276">
    <property type="component" value="Chromosome 6"/>
</dbReference>
<keyword evidence="3" id="KW-1185">Reference proteome</keyword>
<dbReference type="AlphaFoldDB" id="A0AAV7QR76"/>
<feature type="compositionally biased region" description="Basic and acidic residues" evidence="1">
    <location>
        <begin position="86"/>
        <end position="99"/>
    </location>
</feature>
<organism evidence="2 3">
    <name type="scientific">Pleurodeles waltl</name>
    <name type="common">Iberian ribbed newt</name>
    <dbReference type="NCBI Taxonomy" id="8319"/>
    <lineage>
        <taxon>Eukaryota</taxon>
        <taxon>Metazoa</taxon>
        <taxon>Chordata</taxon>
        <taxon>Craniata</taxon>
        <taxon>Vertebrata</taxon>
        <taxon>Euteleostomi</taxon>
        <taxon>Amphibia</taxon>
        <taxon>Batrachia</taxon>
        <taxon>Caudata</taxon>
        <taxon>Salamandroidea</taxon>
        <taxon>Salamandridae</taxon>
        <taxon>Pleurodelinae</taxon>
        <taxon>Pleurodeles</taxon>
    </lineage>
</organism>
<proteinExistence type="predicted"/>
<protein>
    <submittedName>
        <fullName evidence="2">Uncharacterized protein</fullName>
    </submittedName>
</protein>
<evidence type="ECO:0000256" key="1">
    <source>
        <dbReference type="SAM" id="MobiDB-lite"/>
    </source>
</evidence>